<dbReference type="EMBL" id="SNRW01002750">
    <property type="protein sequence ID" value="KAA6391818.1"/>
    <property type="molecule type" value="Genomic_DNA"/>
</dbReference>
<accession>A0A5J4WA52</accession>
<sequence length="89" mass="10193">MNSQSQSINVMADTTGRDVKEIKKQQTETLRTPKPNESYYKRPNFAEIPLLVNGLLSDDPEMRAHITEQLVSIALQGIYSIIYYILISY</sequence>
<proteinExistence type="predicted"/>
<evidence type="ECO:0000256" key="1">
    <source>
        <dbReference type="SAM" id="MobiDB-lite"/>
    </source>
</evidence>
<evidence type="ECO:0000313" key="3">
    <source>
        <dbReference type="EMBL" id="KAA6391818.1"/>
    </source>
</evidence>
<feature type="region of interest" description="Disordered" evidence="1">
    <location>
        <begin position="1"/>
        <end position="20"/>
    </location>
</feature>
<keyword evidence="2" id="KW-1133">Transmembrane helix</keyword>
<name>A0A5J4WA52_9EUKA</name>
<evidence type="ECO:0000313" key="4">
    <source>
        <dbReference type="Proteomes" id="UP000324800"/>
    </source>
</evidence>
<dbReference type="AlphaFoldDB" id="A0A5J4WA52"/>
<dbReference type="Proteomes" id="UP000324800">
    <property type="component" value="Unassembled WGS sequence"/>
</dbReference>
<keyword evidence="2" id="KW-0472">Membrane</keyword>
<reference evidence="3 4" key="1">
    <citation type="submission" date="2019-03" db="EMBL/GenBank/DDBJ databases">
        <title>Single cell metagenomics reveals metabolic interactions within the superorganism composed of flagellate Streblomastix strix and complex community of Bacteroidetes bacteria on its surface.</title>
        <authorList>
            <person name="Treitli S.C."/>
            <person name="Kolisko M."/>
            <person name="Husnik F."/>
            <person name="Keeling P."/>
            <person name="Hampl V."/>
        </authorList>
    </citation>
    <scope>NUCLEOTIDE SEQUENCE [LARGE SCALE GENOMIC DNA]</scope>
    <source>
        <strain evidence="3">ST1C</strain>
    </source>
</reference>
<evidence type="ECO:0000256" key="2">
    <source>
        <dbReference type="SAM" id="Phobius"/>
    </source>
</evidence>
<organism evidence="3 4">
    <name type="scientific">Streblomastix strix</name>
    <dbReference type="NCBI Taxonomy" id="222440"/>
    <lineage>
        <taxon>Eukaryota</taxon>
        <taxon>Metamonada</taxon>
        <taxon>Preaxostyla</taxon>
        <taxon>Oxymonadida</taxon>
        <taxon>Streblomastigidae</taxon>
        <taxon>Streblomastix</taxon>
    </lineage>
</organism>
<feature type="transmembrane region" description="Helical" evidence="2">
    <location>
        <begin position="70"/>
        <end position="87"/>
    </location>
</feature>
<gene>
    <name evidence="3" type="ORF">EZS28_012658</name>
</gene>
<protein>
    <submittedName>
        <fullName evidence="3">Uncharacterized protein</fullName>
    </submittedName>
</protein>
<keyword evidence="2" id="KW-0812">Transmembrane</keyword>
<comment type="caution">
    <text evidence="3">The sequence shown here is derived from an EMBL/GenBank/DDBJ whole genome shotgun (WGS) entry which is preliminary data.</text>
</comment>